<protein>
    <submittedName>
        <fullName evidence="1">Uncharacterized protein</fullName>
    </submittedName>
</protein>
<organism evidence="1 2">
    <name type="scientific">Elysia crispata</name>
    <name type="common">lettuce slug</name>
    <dbReference type="NCBI Taxonomy" id="231223"/>
    <lineage>
        <taxon>Eukaryota</taxon>
        <taxon>Metazoa</taxon>
        <taxon>Spiralia</taxon>
        <taxon>Lophotrochozoa</taxon>
        <taxon>Mollusca</taxon>
        <taxon>Gastropoda</taxon>
        <taxon>Heterobranchia</taxon>
        <taxon>Euthyneura</taxon>
        <taxon>Panpulmonata</taxon>
        <taxon>Sacoglossa</taxon>
        <taxon>Placobranchoidea</taxon>
        <taxon>Plakobranchidae</taxon>
        <taxon>Elysia</taxon>
    </lineage>
</organism>
<evidence type="ECO:0000313" key="1">
    <source>
        <dbReference type="EMBL" id="KAK3778927.1"/>
    </source>
</evidence>
<accession>A0AAE1A0Y9</accession>
<dbReference type="Proteomes" id="UP001283361">
    <property type="component" value="Unassembled WGS sequence"/>
</dbReference>
<evidence type="ECO:0000313" key="2">
    <source>
        <dbReference type="Proteomes" id="UP001283361"/>
    </source>
</evidence>
<proteinExistence type="predicted"/>
<keyword evidence="2" id="KW-1185">Reference proteome</keyword>
<sequence>ITREKKRVMSSMVLNVNSDIRTEINGISSTPVSNWTGQAPEMVLRDQKMSVTRSQTSTQEVNGRERSFLVAPKQERIDWLASVDLGFRTVFGFELR</sequence>
<comment type="caution">
    <text evidence="1">The sequence shown here is derived from an EMBL/GenBank/DDBJ whole genome shotgun (WGS) entry which is preliminary data.</text>
</comment>
<dbReference type="AlphaFoldDB" id="A0AAE1A0Y9"/>
<name>A0AAE1A0Y9_9GAST</name>
<dbReference type="EMBL" id="JAWDGP010002891">
    <property type="protein sequence ID" value="KAK3778927.1"/>
    <property type="molecule type" value="Genomic_DNA"/>
</dbReference>
<reference evidence="1" key="1">
    <citation type="journal article" date="2023" name="G3 (Bethesda)">
        <title>A reference genome for the long-term kleptoplast-retaining sea slug Elysia crispata morphotype clarki.</title>
        <authorList>
            <person name="Eastman K.E."/>
            <person name="Pendleton A.L."/>
            <person name="Shaikh M.A."/>
            <person name="Suttiyut T."/>
            <person name="Ogas R."/>
            <person name="Tomko P."/>
            <person name="Gavelis G."/>
            <person name="Widhalm J.R."/>
            <person name="Wisecaver J.H."/>
        </authorList>
    </citation>
    <scope>NUCLEOTIDE SEQUENCE</scope>
    <source>
        <strain evidence="1">ECLA1</strain>
    </source>
</reference>
<feature type="non-terminal residue" evidence="1">
    <location>
        <position position="1"/>
    </location>
</feature>
<gene>
    <name evidence="1" type="ORF">RRG08_003894</name>
</gene>